<organism evidence="6 7">
    <name type="scientific">Vibrio xiamenensis</name>
    <dbReference type="NCBI Taxonomy" id="861298"/>
    <lineage>
        <taxon>Bacteria</taxon>
        <taxon>Pseudomonadati</taxon>
        <taxon>Pseudomonadota</taxon>
        <taxon>Gammaproteobacteria</taxon>
        <taxon>Vibrionales</taxon>
        <taxon>Vibrionaceae</taxon>
        <taxon>Vibrio</taxon>
    </lineage>
</organism>
<proteinExistence type="inferred from homology"/>
<dbReference type="InterPro" id="IPR050389">
    <property type="entry name" value="LysR-type_TF"/>
</dbReference>
<dbReference type="InterPro" id="IPR036390">
    <property type="entry name" value="WH_DNA-bd_sf"/>
</dbReference>
<dbReference type="InterPro" id="IPR036388">
    <property type="entry name" value="WH-like_DNA-bd_sf"/>
</dbReference>
<evidence type="ECO:0000313" key="6">
    <source>
        <dbReference type="EMBL" id="SDH44632.1"/>
    </source>
</evidence>
<dbReference type="PROSITE" id="PS50931">
    <property type="entry name" value="HTH_LYSR"/>
    <property type="match status" value="1"/>
</dbReference>
<dbReference type="OrthoDB" id="6402859at2"/>
<evidence type="ECO:0000256" key="3">
    <source>
        <dbReference type="ARBA" id="ARBA00023125"/>
    </source>
</evidence>
<comment type="similarity">
    <text evidence="1">Belongs to the LysR transcriptional regulatory family.</text>
</comment>
<sequence length="295" mass="34454">MESTVNLNLINLLILLKKNKTMRMVAKILGKSESAVSKDLSKLRKDFNDVLFIKTQNGYEPSHYLNQIFPELEAAYLQLTRVVNKPLEFDPDHYDELITIAIADAEYDLLLDALYPKLVKYFPQAKFNFVSWNSSCLHQILDGKIQCGIHLWNEHVSQDIYQKTIKTDQIVAAMHRDYGVTDWQTLKDMPFVFIDVPGWNEFNYRFEQILPAEHRGEVQYKIRVDKMKSALRVATHSQIAVQFPTRYLSEEFTVIAYPNDVKFNIAYTFYCAQTERSSPLIKLIHQLIKECYQVI</sequence>
<dbReference type="Gene3D" id="3.40.190.10">
    <property type="entry name" value="Periplasmic binding protein-like II"/>
    <property type="match status" value="2"/>
</dbReference>
<keyword evidence="2" id="KW-0805">Transcription regulation</keyword>
<gene>
    <name evidence="6" type="ORF">SAMN04488136_11659</name>
</gene>
<name>A0A1G8CGV4_9VIBR</name>
<evidence type="ECO:0000259" key="5">
    <source>
        <dbReference type="PROSITE" id="PS50931"/>
    </source>
</evidence>
<dbReference type="GO" id="GO:0003677">
    <property type="term" value="F:DNA binding"/>
    <property type="evidence" value="ECO:0007669"/>
    <property type="project" value="UniProtKB-KW"/>
</dbReference>
<keyword evidence="3 6" id="KW-0238">DNA-binding</keyword>
<dbReference type="PANTHER" id="PTHR30118:SF7">
    <property type="entry name" value="TRANSCRIPTIONAL REGULATOR LYSR FAMILY"/>
    <property type="match status" value="1"/>
</dbReference>
<feature type="domain" description="HTH lysR-type" evidence="5">
    <location>
        <begin position="5"/>
        <end position="62"/>
    </location>
</feature>
<dbReference type="AlphaFoldDB" id="A0A1G8CGV4"/>
<dbReference type="GO" id="GO:0003700">
    <property type="term" value="F:DNA-binding transcription factor activity"/>
    <property type="evidence" value="ECO:0007669"/>
    <property type="project" value="InterPro"/>
</dbReference>
<keyword evidence="4" id="KW-0804">Transcription</keyword>
<evidence type="ECO:0000256" key="2">
    <source>
        <dbReference type="ARBA" id="ARBA00023015"/>
    </source>
</evidence>
<reference evidence="6 7" key="1">
    <citation type="submission" date="2016-10" db="EMBL/GenBank/DDBJ databases">
        <authorList>
            <person name="de Groot N.N."/>
        </authorList>
    </citation>
    <scope>NUCLEOTIDE SEQUENCE [LARGE SCALE GENOMIC DNA]</scope>
    <source>
        <strain evidence="6 7">CGMCC 1.10228</strain>
    </source>
</reference>
<keyword evidence="7" id="KW-1185">Reference proteome</keyword>
<evidence type="ECO:0000256" key="4">
    <source>
        <dbReference type="ARBA" id="ARBA00023163"/>
    </source>
</evidence>
<dbReference type="SUPFAM" id="SSF46785">
    <property type="entry name" value="Winged helix' DNA-binding domain"/>
    <property type="match status" value="1"/>
</dbReference>
<evidence type="ECO:0000313" key="7">
    <source>
        <dbReference type="Proteomes" id="UP000198854"/>
    </source>
</evidence>
<evidence type="ECO:0000256" key="1">
    <source>
        <dbReference type="ARBA" id="ARBA00009437"/>
    </source>
</evidence>
<dbReference type="EMBL" id="FNDD01000016">
    <property type="protein sequence ID" value="SDH44632.1"/>
    <property type="molecule type" value="Genomic_DNA"/>
</dbReference>
<protein>
    <submittedName>
        <fullName evidence="6">DNA-binding transcriptional regulator, LysR family</fullName>
    </submittedName>
</protein>
<dbReference type="Gene3D" id="1.10.10.10">
    <property type="entry name" value="Winged helix-like DNA-binding domain superfamily/Winged helix DNA-binding domain"/>
    <property type="match status" value="1"/>
</dbReference>
<dbReference type="RefSeq" id="WP_093274998.1">
    <property type="nucleotide sequence ID" value="NZ_FNDD01000016.1"/>
</dbReference>
<dbReference type="Proteomes" id="UP000198854">
    <property type="component" value="Unassembled WGS sequence"/>
</dbReference>
<dbReference type="SUPFAM" id="SSF53850">
    <property type="entry name" value="Periplasmic binding protein-like II"/>
    <property type="match status" value="1"/>
</dbReference>
<dbReference type="STRING" id="861298.SAMN04488136_11659"/>
<accession>A0A1G8CGV4</accession>
<dbReference type="PANTHER" id="PTHR30118">
    <property type="entry name" value="HTH-TYPE TRANSCRIPTIONAL REGULATOR LEUO-RELATED"/>
    <property type="match status" value="1"/>
</dbReference>
<dbReference type="InterPro" id="IPR000847">
    <property type="entry name" value="LysR_HTH_N"/>
</dbReference>